<gene>
    <name evidence="11 13" type="primary">aroC</name>
    <name evidence="13" type="ORF">MFMK1_002977</name>
</gene>
<dbReference type="PROSITE" id="PS00787">
    <property type="entry name" value="CHORISMATE_SYNTHASE_1"/>
    <property type="match status" value="1"/>
</dbReference>
<evidence type="ECO:0000256" key="7">
    <source>
        <dbReference type="ARBA" id="ARBA00022827"/>
    </source>
</evidence>
<sequence length="383" mass="40890">MRFLTAGESHGPALTAIIEGLPAKLPVDVGIIDSMLARRQGGHGRGGRMQIETDRVEITAGVRGGFTLGSPVCLNIKNKDWKNWQGIMSAAAEADTEKRVVRRPRPGHADLSGSIKYGHKDMRNVLERSSARETAVRVAVGAVAEQLLGELEIELAAHVVRVGEAAAEKLLPWEQLSAAAASPVYCADPHVSSQMVTAIDRAGAQGDTLGGVFEVRVKGLPVGLGSHVHWDRRLDGMLAQGLMSIQAIKGVEIGLGFESAMLPGSQVHDEIFHGPKRGIFRETNGAGGIEGGITNGEELVVRAAMKPIPTLMQPLRSINMDTKAAEDAAVERSDACAVPAASVVGEAVVAFTLAQSILEHFGGDDLETIKQRWQEWQQYLKSV</sequence>
<keyword evidence="14" id="KW-1185">Reference proteome</keyword>
<dbReference type="InterPro" id="IPR020541">
    <property type="entry name" value="Chorismate_synthase_CS"/>
</dbReference>
<dbReference type="Proteomes" id="UP001329915">
    <property type="component" value="Chromosome"/>
</dbReference>
<feature type="binding site" evidence="11">
    <location>
        <position position="39"/>
    </location>
    <ligand>
        <name>NADP(+)</name>
        <dbReference type="ChEBI" id="CHEBI:58349"/>
    </ligand>
</feature>
<evidence type="ECO:0000256" key="11">
    <source>
        <dbReference type="HAMAP-Rule" id="MF_00300"/>
    </source>
</evidence>
<feature type="binding site" evidence="11">
    <location>
        <position position="332"/>
    </location>
    <ligand>
        <name>FMN</name>
        <dbReference type="ChEBI" id="CHEBI:58210"/>
    </ligand>
</feature>
<dbReference type="GO" id="GO:0009073">
    <property type="term" value="P:aromatic amino acid family biosynthetic process"/>
    <property type="evidence" value="ECO:0007669"/>
    <property type="project" value="UniProtKB-KW"/>
</dbReference>
<accession>A0AAU0UV17</accession>
<dbReference type="HAMAP" id="MF_00300">
    <property type="entry name" value="Chorismate_synth"/>
    <property type="match status" value="1"/>
</dbReference>
<dbReference type="InterPro" id="IPR000453">
    <property type="entry name" value="Chorismate_synth"/>
</dbReference>
<dbReference type="Pfam" id="PF01264">
    <property type="entry name" value="Chorismate_synt"/>
    <property type="match status" value="1"/>
</dbReference>
<keyword evidence="6 11" id="KW-0288">FMN</keyword>
<dbReference type="PANTHER" id="PTHR21085">
    <property type="entry name" value="CHORISMATE SYNTHASE"/>
    <property type="match status" value="1"/>
</dbReference>
<organism evidence="13 14">
    <name type="scientific">Metallumcola ferriviriculae</name>
    <dbReference type="NCBI Taxonomy" id="3039180"/>
    <lineage>
        <taxon>Bacteria</taxon>
        <taxon>Bacillati</taxon>
        <taxon>Bacillota</taxon>
        <taxon>Clostridia</taxon>
        <taxon>Neomoorellales</taxon>
        <taxon>Desulfitibacteraceae</taxon>
        <taxon>Metallumcola</taxon>
    </lineage>
</organism>
<reference evidence="13 14" key="1">
    <citation type="submission" date="2023-04" db="EMBL/GenBank/DDBJ databases">
        <authorList>
            <person name="Hsu D."/>
        </authorList>
    </citation>
    <scope>NUCLEOTIDE SEQUENCE [LARGE SCALE GENOMIC DNA]</scope>
    <source>
        <strain evidence="13 14">MK1</strain>
    </source>
</reference>
<feature type="binding site" evidence="11">
    <location>
        <begin position="246"/>
        <end position="247"/>
    </location>
    <ligand>
        <name>FMN</name>
        <dbReference type="ChEBI" id="CHEBI:58210"/>
    </ligand>
</feature>
<evidence type="ECO:0000256" key="4">
    <source>
        <dbReference type="ARBA" id="ARBA00022605"/>
    </source>
</evidence>
<evidence type="ECO:0000256" key="3">
    <source>
        <dbReference type="ARBA" id="ARBA00013036"/>
    </source>
</evidence>
<dbReference type="InterPro" id="IPR035904">
    <property type="entry name" value="Chorismate_synth_AroC_sf"/>
</dbReference>
<evidence type="ECO:0000256" key="10">
    <source>
        <dbReference type="ARBA" id="ARBA00023239"/>
    </source>
</evidence>
<feature type="binding site" evidence="11">
    <location>
        <position position="45"/>
    </location>
    <ligand>
        <name>NADP(+)</name>
        <dbReference type="ChEBI" id="CHEBI:58349"/>
    </ligand>
</feature>
<feature type="binding site" evidence="11">
    <location>
        <begin position="306"/>
        <end position="310"/>
    </location>
    <ligand>
        <name>FMN</name>
        <dbReference type="ChEBI" id="CHEBI:58210"/>
    </ligand>
</feature>
<comment type="pathway">
    <text evidence="1 11 12">Metabolic intermediate biosynthesis; chorismate biosynthesis; chorismate from D-erythrose 4-phosphate and phosphoenolpyruvate: step 7/7.</text>
</comment>
<keyword evidence="4 11" id="KW-0028">Amino-acid biosynthesis</keyword>
<dbReference type="EMBL" id="CP121694">
    <property type="protein sequence ID" value="WRO23128.1"/>
    <property type="molecule type" value="Genomic_DNA"/>
</dbReference>
<proteinExistence type="inferred from homology"/>
<dbReference type="AlphaFoldDB" id="A0AAU0UV17"/>
<comment type="function">
    <text evidence="11">Catalyzes the anti-1,4-elimination of the C-3 phosphate and the C-6 proR hydrogen from 5-enolpyruvylshikimate-3-phosphate (EPSP) to yield chorismate, which is the branch point compound that serves as the starting substrate for the three terminal pathways of aromatic amino acid biosynthesis. This reaction introduces a second double bond into the aromatic ring system.</text>
</comment>
<dbReference type="EC" id="4.2.3.5" evidence="3 11"/>
<keyword evidence="10 11" id="KW-0456">Lyase</keyword>
<dbReference type="GO" id="GO:0008652">
    <property type="term" value="P:amino acid biosynthetic process"/>
    <property type="evidence" value="ECO:0007669"/>
    <property type="project" value="UniProtKB-KW"/>
</dbReference>
<dbReference type="PANTHER" id="PTHR21085:SF0">
    <property type="entry name" value="CHORISMATE SYNTHASE"/>
    <property type="match status" value="1"/>
</dbReference>
<evidence type="ECO:0000256" key="9">
    <source>
        <dbReference type="ARBA" id="ARBA00023141"/>
    </source>
</evidence>
<evidence type="ECO:0000256" key="2">
    <source>
        <dbReference type="ARBA" id="ARBA00008014"/>
    </source>
</evidence>
<feature type="binding site" evidence="11">
    <location>
        <begin position="128"/>
        <end position="130"/>
    </location>
    <ligand>
        <name>FMN</name>
        <dbReference type="ChEBI" id="CHEBI:58210"/>
    </ligand>
</feature>
<dbReference type="GO" id="GO:0004107">
    <property type="term" value="F:chorismate synthase activity"/>
    <property type="evidence" value="ECO:0007669"/>
    <property type="project" value="UniProtKB-UniRule"/>
</dbReference>
<evidence type="ECO:0000256" key="8">
    <source>
        <dbReference type="ARBA" id="ARBA00022857"/>
    </source>
</evidence>
<dbReference type="KEGG" id="dbc:MFMK1_002977"/>
<evidence type="ECO:0000256" key="1">
    <source>
        <dbReference type="ARBA" id="ARBA00005044"/>
    </source>
</evidence>
<dbReference type="Gene3D" id="3.60.150.10">
    <property type="entry name" value="Chorismate synthase AroC"/>
    <property type="match status" value="1"/>
</dbReference>
<keyword evidence="8 11" id="KW-0521">NADP</keyword>
<keyword evidence="7 11" id="KW-0274">FAD</keyword>
<evidence type="ECO:0000313" key="13">
    <source>
        <dbReference type="EMBL" id="WRO23128.1"/>
    </source>
</evidence>
<protein>
    <recommendedName>
        <fullName evidence="3 11">Chorismate synthase</fullName>
        <shortName evidence="11">CS</shortName>
        <ecNumber evidence="3 11">4.2.3.5</ecNumber>
    </recommendedName>
    <alternativeName>
        <fullName evidence="11">5-enolpyruvylshikimate-3-phosphate phospholyase</fullName>
    </alternativeName>
</protein>
<feature type="binding site" evidence="11">
    <location>
        <position position="291"/>
    </location>
    <ligand>
        <name>FMN</name>
        <dbReference type="ChEBI" id="CHEBI:58210"/>
    </ligand>
</feature>
<comment type="subunit">
    <text evidence="11">Homotetramer.</text>
</comment>
<dbReference type="PIRSF" id="PIRSF001456">
    <property type="entry name" value="Chorismate_synth"/>
    <property type="match status" value="1"/>
</dbReference>
<comment type="similarity">
    <text evidence="2 11 12">Belongs to the chorismate synthase family.</text>
</comment>
<dbReference type="NCBIfam" id="TIGR00033">
    <property type="entry name" value="aroC"/>
    <property type="match status" value="1"/>
</dbReference>
<evidence type="ECO:0000256" key="5">
    <source>
        <dbReference type="ARBA" id="ARBA00022630"/>
    </source>
</evidence>
<dbReference type="SUPFAM" id="SSF103263">
    <property type="entry name" value="Chorismate synthase, AroC"/>
    <property type="match status" value="1"/>
</dbReference>
<dbReference type="CDD" id="cd07304">
    <property type="entry name" value="Chorismate_synthase"/>
    <property type="match status" value="1"/>
</dbReference>
<keyword evidence="9 11" id="KW-0057">Aromatic amino acid biosynthesis</keyword>
<dbReference type="GO" id="GO:0010181">
    <property type="term" value="F:FMN binding"/>
    <property type="evidence" value="ECO:0007669"/>
    <property type="project" value="TreeGrafter"/>
</dbReference>
<evidence type="ECO:0000313" key="14">
    <source>
        <dbReference type="Proteomes" id="UP001329915"/>
    </source>
</evidence>
<evidence type="ECO:0000256" key="6">
    <source>
        <dbReference type="ARBA" id="ARBA00022643"/>
    </source>
</evidence>
<dbReference type="GO" id="GO:0009423">
    <property type="term" value="P:chorismate biosynthetic process"/>
    <property type="evidence" value="ECO:0007669"/>
    <property type="project" value="UniProtKB-UniRule"/>
</dbReference>
<dbReference type="FunFam" id="3.60.150.10:FF:000002">
    <property type="entry name" value="Chorismate synthase"/>
    <property type="match status" value="1"/>
</dbReference>
<keyword evidence="5 11" id="KW-0285">Flavoprotein</keyword>
<dbReference type="GO" id="GO:0005829">
    <property type="term" value="C:cytosol"/>
    <property type="evidence" value="ECO:0007669"/>
    <property type="project" value="TreeGrafter"/>
</dbReference>
<comment type="cofactor">
    <cofactor evidence="11 12">
        <name>FMNH2</name>
        <dbReference type="ChEBI" id="CHEBI:57618"/>
    </cofactor>
    <text evidence="11 12">Reduced FMN (FMNH(2)).</text>
</comment>
<name>A0AAU0UV17_9FIRM</name>
<evidence type="ECO:0000256" key="12">
    <source>
        <dbReference type="RuleBase" id="RU000605"/>
    </source>
</evidence>
<dbReference type="NCBIfam" id="NF003793">
    <property type="entry name" value="PRK05382.1"/>
    <property type="match status" value="1"/>
</dbReference>
<comment type="catalytic activity">
    <reaction evidence="11 12">
        <text>5-O-(1-carboxyvinyl)-3-phosphoshikimate = chorismate + phosphate</text>
        <dbReference type="Rhea" id="RHEA:21020"/>
        <dbReference type="ChEBI" id="CHEBI:29748"/>
        <dbReference type="ChEBI" id="CHEBI:43474"/>
        <dbReference type="ChEBI" id="CHEBI:57701"/>
        <dbReference type="EC" id="4.2.3.5"/>
    </reaction>
</comment>
<dbReference type="PROSITE" id="PS00788">
    <property type="entry name" value="CHORISMATE_SYNTHASE_2"/>
    <property type="match status" value="1"/>
</dbReference>